<dbReference type="PIR" id="S19910">
    <property type="entry name" value="S19910"/>
</dbReference>
<feature type="region of interest" description="Disordered" evidence="1">
    <location>
        <begin position="35"/>
        <end position="67"/>
    </location>
</feature>
<name>Q81888_9PAPI</name>
<reference evidence="2" key="1">
    <citation type="journal article" date="1992" name="J. Virol.">
        <title>Human papillomavirus type 33 in a tonsillar carcinoma generates its putative E7 mRNA via two E6* transcript species which are terminated at different early region poly(A) sites.</title>
        <authorList>
            <person name="Snijders P.J.F."/>
            <person name="van den Brule A.J.C."/>
            <person name="Schrijnemakers H.F.J."/>
            <person name="Raaphorst P.M.C."/>
            <person name="Meijer C.J.L.M."/>
            <person name="Walboomers J.M.M."/>
        </authorList>
    </citation>
    <scope>NUCLEOTIDE SEQUENCE</scope>
    <source>
        <strain evidence="2">type 33</strain>
        <tissue evidence="2">Tonsillar carcinoma</tissue>
    </source>
</reference>
<gene>
    <name evidence="2" type="primary">E2-C</name>
</gene>
<organism evidence="2">
    <name type="scientific">Human papillomavirus</name>
    <dbReference type="NCBI Taxonomy" id="10566"/>
    <lineage>
        <taxon>Viruses</taxon>
        <taxon>Monodnaviria</taxon>
        <taxon>Shotokuvirae</taxon>
        <taxon>Cossaviricota</taxon>
        <taxon>Papovaviricetes</taxon>
        <taxon>Zurhausenvirales</taxon>
        <taxon>Papillomaviridae</taxon>
    </lineage>
</organism>
<protein>
    <submittedName>
        <fullName evidence="2">E2-C protein</fullName>
    </submittedName>
</protein>
<sequence length="109" mass="12120">MICAKHWRQLYTTLNYSAWNAKNLCNDLSNQISTTETADIQTDNDNRPPQAAAKRRRPADTTDTAQPLTKLFCADPALDNRTARTATNCTNKQRTVCSSNVAPIVHLKG</sequence>
<evidence type="ECO:0000256" key="1">
    <source>
        <dbReference type="SAM" id="MobiDB-lite"/>
    </source>
</evidence>
<feature type="non-terminal residue" evidence="2">
    <location>
        <position position="109"/>
    </location>
</feature>
<accession>Q81888</accession>
<dbReference type="EMBL" id="X64087">
    <property type="protein sequence ID" value="CAA45439.1"/>
    <property type="molecule type" value="Genomic_RNA"/>
</dbReference>
<evidence type="ECO:0000313" key="2">
    <source>
        <dbReference type="EMBL" id="CAA45439.1"/>
    </source>
</evidence>
<proteinExistence type="predicted"/>